<proteinExistence type="predicted"/>
<accession>A0A8X7C2S0</accession>
<evidence type="ECO:0000313" key="3">
    <source>
        <dbReference type="Proteomes" id="UP000886998"/>
    </source>
</evidence>
<feature type="compositionally biased region" description="Polar residues" evidence="1">
    <location>
        <begin position="80"/>
        <end position="99"/>
    </location>
</feature>
<feature type="region of interest" description="Disordered" evidence="1">
    <location>
        <begin position="75"/>
        <end position="105"/>
    </location>
</feature>
<protein>
    <submittedName>
        <fullName evidence="2">Uncharacterized protein</fullName>
    </submittedName>
</protein>
<gene>
    <name evidence="2" type="ORF">TNIN_334451</name>
</gene>
<name>A0A8X7C2S0_9ARAC</name>
<dbReference type="EMBL" id="BMAV01007580">
    <property type="protein sequence ID" value="GFY50599.1"/>
    <property type="molecule type" value="Genomic_DNA"/>
</dbReference>
<evidence type="ECO:0000313" key="2">
    <source>
        <dbReference type="EMBL" id="GFY50599.1"/>
    </source>
</evidence>
<organism evidence="2 3">
    <name type="scientific">Trichonephila inaurata madagascariensis</name>
    <dbReference type="NCBI Taxonomy" id="2747483"/>
    <lineage>
        <taxon>Eukaryota</taxon>
        <taxon>Metazoa</taxon>
        <taxon>Ecdysozoa</taxon>
        <taxon>Arthropoda</taxon>
        <taxon>Chelicerata</taxon>
        <taxon>Arachnida</taxon>
        <taxon>Araneae</taxon>
        <taxon>Araneomorphae</taxon>
        <taxon>Entelegynae</taxon>
        <taxon>Araneoidea</taxon>
        <taxon>Nephilidae</taxon>
        <taxon>Trichonephila</taxon>
        <taxon>Trichonephila inaurata</taxon>
    </lineage>
</organism>
<reference evidence="2" key="1">
    <citation type="submission" date="2020-08" db="EMBL/GenBank/DDBJ databases">
        <title>Multicomponent nature underlies the extraordinary mechanical properties of spider dragline silk.</title>
        <authorList>
            <person name="Kono N."/>
            <person name="Nakamura H."/>
            <person name="Mori M."/>
            <person name="Yoshida Y."/>
            <person name="Ohtoshi R."/>
            <person name="Malay A.D."/>
            <person name="Moran D.A.P."/>
            <person name="Tomita M."/>
            <person name="Numata K."/>
            <person name="Arakawa K."/>
        </authorList>
    </citation>
    <scope>NUCLEOTIDE SEQUENCE</scope>
</reference>
<keyword evidence="3" id="KW-1185">Reference proteome</keyword>
<evidence type="ECO:0000256" key="1">
    <source>
        <dbReference type="SAM" id="MobiDB-lite"/>
    </source>
</evidence>
<comment type="caution">
    <text evidence="2">The sequence shown here is derived from an EMBL/GenBank/DDBJ whole genome shotgun (WGS) entry which is preliminary data.</text>
</comment>
<dbReference type="OrthoDB" id="10482939at2759"/>
<dbReference type="Proteomes" id="UP000886998">
    <property type="component" value="Unassembled WGS sequence"/>
</dbReference>
<dbReference type="AlphaFoldDB" id="A0A8X7C2S0"/>
<sequence length="105" mass="12497">MGSENAIRNFKKIGMKKREICFFFPPLFLSNWKKYDAKKRPQSLERVRERRKRTVIPKRFGEKKIQKLRIWLDQRKKSRGGQTRSLRYTSQPGPVSASSLPVLFI</sequence>